<dbReference type="EMBL" id="JBHSOK010000008">
    <property type="protein sequence ID" value="MFC5681183.1"/>
    <property type="molecule type" value="Genomic_DNA"/>
</dbReference>
<dbReference type="Proteomes" id="UP001596069">
    <property type="component" value="Unassembled WGS sequence"/>
</dbReference>
<sequence>MIGIYKVIGNIYENPELLELPAPNEVDR</sequence>
<evidence type="ECO:0000259" key="1">
    <source>
        <dbReference type="Pfam" id="PF09643"/>
    </source>
</evidence>
<gene>
    <name evidence="2" type="ORF">ACFPTW_07790</name>
</gene>
<dbReference type="RefSeq" id="WP_380439960.1">
    <property type="nucleotide sequence ID" value="NZ_JBHSOK010000008.1"/>
</dbReference>
<dbReference type="SUPFAM" id="SSF159006">
    <property type="entry name" value="YopX-like"/>
    <property type="match status" value="1"/>
</dbReference>
<evidence type="ECO:0000313" key="3">
    <source>
        <dbReference type="Proteomes" id="UP001596069"/>
    </source>
</evidence>
<organism evidence="2 3">
    <name type="scientific">Streptococcus downii</name>
    <dbReference type="NCBI Taxonomy" id="1968889"/>
    <lineage>
        <taxon>Bacteria</taxon>
        <taxon>Bacillati</taxon>
        <taxon>Bacillota</taxon>
        <taxon>Bacilli</taxon>
        <taxon>Lactobacillales</taxon>
        <taxon>Streptococcaceae</taxon>
        <taxon>Streptococcus</taxon>
    </lineage>
</organism>
<dbReference type="Gene3D" id="2.30.30.290">
    <property type="entry name" value="YopX-like domains"/>
    <property type="match status" value="1"/>
</dbReference>
<evidence type="ECO:0000313" key="2">
    <source>
        <dbReference type="EMBL" id="MFC5681183.1"/>
    </source>
</evidence>
<reference evidence="3" key="1">
    <citation type="journal article" date="2019" name="Int. J. Syst. Evol. Microbiol.">
        <title>The Global Catalogue of Microorganisms (GCM) 10K type strain sequencing project: providing services to taxonomists for standard genome sequencing and annotation.</title>
        <authorList>
            <consortium name="The Broad Institute Genomics Platform"/>
            <consortium name="The Broad Institute Genome Sequencing Center for Infectious Disease"/>
            <person name="Wu L."/>
            <person name="Ma J."/>
        </authorList>
    </citation>
    <scope>NUCLEOTIDE SEQUENCE [LARGE SCALE GENOMIC DNA]</scope>
    <source>
        <strain evidence="3">FCH23</strain>
    </source>
</reference>
<dbReference type="InterPro" id="IPR023385">
    <property type="entry name" value="YopX-like_C"/>
</dbReference>
<keyword evidence="3" id="KW-1185">Reference proteome</keyword>
<name>A0ABW0Y2Z8_9STRE</name>
<dbReference type="InterPro" id="IPR019096">
    <property type="entry name" value="YopX_protein"/>
</dbReference>
<dbReference type="Pfam" id="PF09643">
    <property type="entry name" value="YopX"/>
    <property type="match status" value="1"/>
</dbReference>
<comment type="caution">
    <text evidence="2">The sequence shown here is derived from an EMBL/GenBank/DDBJ whole genome shotgun (WGS) entry which is preliminary data.</text>
</comment>
<accession>A0ABW0Y2Z8</accession>
<feature type="domain" description="YopX protein" evidence="1">
    <location>
        <begin position="5"/>
        <end position="19"/>
    </location>
</feature>
<protein>
    <submittedName>
        <fullName evidence="2">YopX family protein</fullName>
    </submittedName>
</protein>
<proteinExistence type="predicted"/>